<comment type="catalytic activity">
    <reaction evidence="8">
        <text>a 6-O-methyl-2'-deoxyguanosine in DNA + L-cysteinyl-[protein] = S-methyl-L-cysteinyl-[protein] + a 2'-deoxyguanosine in DNA</text>
        <dbReference type="Rhea" id="RHEA:24000"/>
        <dbReference type="Rhea" id="RHEA-COMP:10131"/>
        <dbReference type="Rhea" id="RHEA-COMP:10132"/>
        <dbReference type="Rhea" id="RHEA-COMP:11367"/>
        <dbReference type="Rhea" id="RHEA-COMP:11368"/>
        <dbReference type="ChEBI" id="CHEBI:29950"/>
        <dbReference type="ChEBI" id="CHEBI:82612"/>
        <dbReference type="ChEBI" id="CHEBI:85445"/>
        <dbReference type="ChEBI" id="CHEBI:85448"/>
        <dbReference type="EC" id="2.1.1.63"/>
    </reaction>
</comment>
<dbReference type="InterPro" id="IPR001497">
    <property type="entry name" value="MethylDNA_cys_MeTrfase_AS"/>
</dbReference>
<dbReference type="GO" id="GO:0032259">
    <property type="term" value="P:methylation"/>
    <property type="evidence" value="ECO:0007669"/>
    <property type="project" value="UniProtKB-KW"/>
</dbReference>
<keyword evidence="5" id="KW-0808">Transferase</keyword>
<evidence type="ECO:0000313" key="11">
    <source>
        <dbReference type="Proteomes" id="UP000008915"/>
    </source>
</evidence>
<evidence type="ECO:0000259" key="9">
    <source>
        <dbReference type="Pfam" id="PF01035"/>
    </source>
</evidence>
<dbReference type="PANTHER" id="PTHR10815">
    <property type="entry name" value="METHYLATED-DNA--PROTEIN-CYSTEINE METHYLTRANSFERASE"/>
    <property type="match status" value="1"/>
</dbReference>
<dbReference type="InterPro" id="IPR036388">
    <property type="entry name" value="WH-like_DNA-bd_sf"/>
</dbReference>
<dbReference type="GO" id="GO:0006281">
    <property type="term" value="P:DNA repair"/>
    <property type="evidence" value="ECO:0007669"/>
    <property type="project" value="UniProtKB-KW"/>
</dbReference>
<organism evidence="10 11">
    <name type="scientific">Thermaerobacter marianensis (strain ATCC 700841 / DSM 12885 / JCM 10246 / 7p75a)</name>
    <dbReference type="NCBI Taxonomy" id="644966"/>
    <lineage>
        <taxon>Bacteria</taxon>
        <taxon>Bacillati</taxon>
        <taxon>Bacillota</taxon>
        <taxon>Clostridia</taxon>
        <taxon>Eubacteriales</taxon>
        <taxon>Clostridiales Family XVII. Incertae Sedis</taxon>
        <taxon>Thermaerobacter</taxon>
    </lineage>
</organism>
<accession>E6SM77</accession>
<reference evidence="11" key="2">
    <citation type="journal article" date="2010" name="Stand. Genomic Sci.">
        <title>Complete genome sequence of Thermaerobacter marianensis type strain (7p75aT).</title>
        <authorList>
            <person name="Han C."/>
            <person name="Gu W."/>
            <person name="Zhang X."/>
            <person name="Lapidus A."/>
            <person name="Nolan M."/>
            <person name="Copeland A."/>
            <person name="Lucas S."/>
            <person name="Glavina Del Rio T."/>
            <person name="Tice H."/>
            <person name="Cheng J."/>
            <person name="Tapia R."/>
            <person name="Goodwin L."/>
            <person name="Pitluck S."/>
            <person name="Pagani I."/>
            <person name="Ivanova N."/>
            <person name="Mavromatis K."/>
            <person name="Mikhailova N."/>
            <person name="Pati A."/>
            <person name="Chen A."/>
            <person name="Palaniappan K."/>
            <person name="Land M."/>
            <person name="Hauser L."/>
            <person name="Chang Y."/>
            <person name="Jeffries C."/>
            <person name="Schneider S."/>
            <person name="Rohde M."/>
            <person name="Goker M."/>
            <person name="Pukall R."/>
            <person name="Woyke T."/>
            <person name="Bristow J."/>
            <person name="Eisen J."/>
            <person name="Markowitz V."/>
            <person name="Hugenholtz P."/>
            <person name="Kyrpides N."/>
            <person name="Klenk H."/>
            <person name="Detter J."/>
        </authorList>
    </citation>
    <scope>NUCLEOTIDE SEQUENCE [LARGE SCALE GENOMIC DNA]</scope>
    <source>
        <strain evidence="11">ATCC 700841 / DSM 12885 / JCM 10246 / 7p75a</strain>
    </source>
</reference>
<proteinExistence type="inferred from homology"/>
<dbReference type="Proteomes" id="UP000008915">
    <property type="component" value="Chromosome"/>
</dbReference>
<evidence type="ECO:0000313" key="10">
    <source>
        <dbReference type="EMBL" id="ADU51436.1"/>
    </source>
</evidence>
<dbReference type="NCBIfam" id="TIGR00589">
    <property type="entry name" value="ogt"/>
    <property type="match status" value="1"/>
</dbReference>
<sequence>MKPRRREPIQRRYTVVDTPVGPVRVTWTPRGICGLVLMNPGPDRGGMAAPAPAPGEPAPGACRDDGRRAELQALLRAWFAGDDVDVPLDLDAAGLSPFVRAVLEEVRRIPRGRVRTYGEIARALGRPGAARAVGNAVAANPVALLIPCHRVVPAGGGLGQYSGGGPQVKERLLRLEGGWPPAPSPDEPGRAKG</sequence>
<dbReference type="InterPro" id="IPR036217">
    <property type="entry name" value="MethylDNA_cys_MeTrfase_DNAb"/>
</dbReference>
<evidence type="ECO:0000256" key="4">
    <source>
        <dbReference type="ARBA" id="ARBA00022603"/>
    </source>
</evidence>
<evidence type="ECO:0000256" key="3">
    <source>
        <dbReference type="ARBA" id="ARBA00011918"/>
    </source>
</evidence>
<dbReference type="Gene3D" id="3.30.160.70">
    <property type="entry name" value="Methylated DNA-protein cysteine methyltransferase domain"/>
    <property type="match status" value="1"/>
</dbReference>
<dbReference type="CDD" id="cd06445">
    <property type="entry name" value="ATase"/>
    <property type="match status" value="1"/>
</dbReference>
<evidence type="ECO:0000256" key="6">
    <source>
        <dbReference type="ARBA" id="ARBA00022763"/>
    </source>
</evidence>
<dbReference type="GO" id="GO:0003908">
    <property type="term" value="F:methylated-DNA-[protein]-cysteine S-methyltransferase activity"/>
    <property type="evidence" value="ECO:0007669"/>
    <property type="project" value="UniProtKB-EC"/>
</dbReference>
<keyword evidence="6" id="KW-0227">DNA damage</keyword>
<evidence type="ECO:0000256" key="7">
    <source>
        <dbReference type="ARBA" id="ARBA00023204"/>
    </source>
</evidence>
<dbReference type="AlphaFoldDB" id="E6SM77"/>
<comment type="catalytic activity">
    <reaction evidence="1">
        <text>a 4-O-methyl-thymidine in DNA + L-cysteinyl-[protein] = a thymidine in DNA + S-methyl-L-cysteinyl-[protein]</text>
        <dbReference type="Rhea" id="RHEA:53428"/>
        <dbReference type="Rhea" id="RHEA-COMP:10131"/>
        <dbReference type="Rhea" id="RHEA-COMP:10132"/>
        <dbReference type="Rhea" id="RHEA-COMP:13555"/>
        <dbReference type="Rhea" id="RHEA-COMP:13556"/>
        <dbReference type="ChEBI" id="CHEBI:29950"/>
        <dbReference type="ChEBI" id="CHEBI:82612"/>
        <dbReference type="ChEBI" id="CHEBI:137386"/>
        <dbReference type="ChEBI" id="CHEBI:137387"/>
        <dbReference type="EC" id="2.1.1.63"/>
    </reaction>
</comment>
<dbReference type="EC" id="2.1.1.63" evidence="3"/>
<keyword evidence="4" id="KW-0489">Methyltransferase</keyword>
<dbReference type="KEGG" id="tmr:Tmar_1323"/>
<dbReference type="FunFam" id="1.10.10.10:FF:000214">
    <property type="entry name" value="Methylated-DNA--protein-cysteine methyltransferase"/>
    <property type="match status" value="1"/>
</dbReference>
<protein>
    <recommendedName>
        <fullName evidence="3">methylated-DNA--[protein]-cysteine S-methyltransferase</fullName>
        <ecNumber evidence="3">2.1.1.63</ecNumber>
    </recommendedName>
</protein>
<dbReference type="SUPFAM" id="SSF53155">
    <property type="entry name" value="Methylated DNA-protein cysteine methyltransferase domain"/>
    <property type="match status" value="1"/>
</dbReference>
<evidence type="ECO:0000256" key="8">
    <source>
        <dbReference type="ARBA" id="ARBA00049348"/>
    </source>
</evidence>
<dbReference type="EMBL" id="CP002344">
    <property type="protein sequence ID" value="ADU51436.1"/>
    <property type="molecule type" value="Genomic_DNA"/>
</dbReference>
<keyword evidence="7" id="KW-0234">DNA repair</keyword>
<comment type="similarity">
    <text evidence="2">Belongs to the MGMT family.</text>
</comment>
<evidence type="ECO:0000256" key="2">
    <source>
        <dbReference type="ARBA" id="ARBA00008711"/>
    </source>
</evidence>
<dbReference type="eggNOG" id="COG0350">
    <property type="taxonomic scope" value="Bacteria"/>
</dbReference>
<feature type="domain" description="Methylated-DNA-[protein]-cysteine S-methyltransferase DNA binding" evidence="9">
    <location>
        <begin position="97"/>
        <end position="177"/>
    </location>
</feature>
<evidence type="ECO:0000256" key="5">
    <source>
        <dbReference type="ARBA" id="ARBA00022679"/>
    </source>
</evidence>
<dbReference type="HOGENOM" id="CLU_000445_52_2_9"/>
<evidence type="ECO:0000256" key="1">
    <source>
        <dbReference type="ARBA" id="ARBA00001286"/>
    </source>
</evidence>
<dbReference type="InterPro" id="IPR036631">
    <property type="entry name" value="MGMT_N_sf"/>
</dbReference>
<reference evidence="10 11" key="1">
    <citation type="journal article" date="2010" name="Stand. Genomic Sci.">
        <title>Complete genome sequence of Thermaerobacter marianensis type strain (7p75a).</title>
        <authorList>
            <person name="Han C."/>
            <person name="Gu W."/>
            <person name="Zhang X."/>
            <person name="Lapidus A."/>
            <person name="Nolan M."/>
            <person name="Copeland A."/>
            <person name="Lucas S."/>
            <person name="Del Rio T.G."/>
            <person name="Tice H."/>
            <person name="Cheng J.F."/>
            <person name="Tapia R."/>
            <person name="Goodwin L."/>
            <person name="Pitluck S."/>
            <person name="Pagani I."/>
            <person name="Ivanova N."/>
            <person name="Mavromatis K."/>
            <person name="Mikhailova N."/>
            <person name="Pati A."/>
            <person name="Chen A."/>
            <person name="Palaniappan K."/>
            <person name="Land M."/>
            <person name="Hauser L."/>
            <person name="Chang Y.J."/>
            <person name="Jeffries C.D."/>
            <person name="Schneider S."/>
            <person name="Rohde M."/>
            <person name="Goker M."/>
            <person name="Pukall R."/>
            <person name="Woyke T."/>
            <person name="Bristow J."/>
            <person name="Eisen J.A."/>
            <person name="Markowitz V."/>
            <person name="Hugenholtz P."/>
            <person name="Kyrpides N.C."/>
            <person name="Klenk H.P."/>
            <person name="Detter J.C."/>
        </authorList>
    </citation>
    <scope>NUCLEOTIDE SEQUENCE [LARGE SCALE GENOMIC DNA]</scope>
    <source>
        <strain evidence="11">ATCC 700841 / DSM 12885 / JCM 10246 / 7p75a</strain>
    </source>
</reference>
<gene>
    <name evidence="10" type="ordered locus">Tmar_1323</name>
</gene>
<dbReference type="Pfam" id="PF01035">
    <property type="entry name" value="DNA_binding_1"/>
    <property type="match status" value="1"/>
</dbReference>
<dbReference type="RefSeq" id="WP_013495741.1">
    <property type="nucleotide sequence ID" value="NC_014831.1"/>
</dbReference>
<name>E6SM77_THEM7</name>
<dbReference type="PANTHER" id="PTHR10815:SF13">
    <property type="entry name" value="METHYLATED-DNA--PROTEIN-CYSTEINE METHYLTRANSFERASE"/>
    <property type="match status" value="1"/>
</dbReference>
<dbReference type="PROSITE" id="PS00374">
    <property type="entry name" value="MGMT"/>
    <property type="match status" value="1"/>
</dbReference>
<keyword evidence="11" id="KW-1185">Reference proteome</keyword>
<dbReference type="SUPFAM" id="SSF46767">
    <property type="entry name" value="Methylated DNA-protein cysteine methyltransferase, C-terminal domain"/>
    <property type="match status" value="1"/>
</dbReference>
<dbReference type="OrthoDB" id="9802228at2"/>
<dbReference type="InterPro" id="IPR014048">
    <property type="entry name" value="MethylDNA_cys_MeTrfase_DNA-bd"/>
</dbReference>
<dbReference type="Gene3D" id="1.10.10.10">
    <property type="entry name" value="Winged helix-like DNA-binding domain superfamily/Winged helix DNA-binding domain"/>
    <property type="match status" value="1"/>
</dbReference>
<dbReference type="STRING" id="644966.Tmar_1323"/>